<evidence type="ECO:0000256" key="1">
    <source>
        <dbReference type="SAM" id="Phobius"/>
    </source>
</evidence>
<comment type="caution">
    <text evidence="3">The sequence shown here is derived from an EMBL/GenBank/DDBJ whole genome shotgun (WGS) entry which is preliminary data.</text>
</comment>
<name>A0ABS2HIS1_9VIBR</name>
<evidence type="ECO:0000313" key="4">
    <source>
        <dbReference type="Proteomes" id="UP000809621"/>
    </source>
</evidence>
<dbReference type="Proteomes" id="UP000809621">
    <property type="component" value="Unassembled WGS sequence"/>
</dbReference>
<evidence type="ECO:0000313" key="3">
    <source>
        <dbReference type="EMBL" id="MBM7037428.1"/>
    </source>
</evidence>
<accession>A0ABS2HIS1</accession>
<dbReference type="InterPro" id="IPR041115">
    <property type="entry name" value="SLATT_5"/>
</dbReference>
<feature type="domain" description="SMODS and SLOG-associating 2TM effector" evidence="2">
    <location>
        <begin position="2"/>
        <end position="182"/>
    </location>
</feature>
<feature type="transmembrane region" description="Helical" evidence="1">
    <location>
        <begin position="20"/>
        <end position="46"/>
    </location>
</feature>
<organism evidence="3 4">
    <name type="scientific">Vibrio ulleungensis</name>
    <dbReference type="NCBI Taxonomy" id="2807619"/>
    <lineage>
        <taxon>Bacteria</taxon>
        <taxon>Pseudomonadati</taxon>
        <taxon>Pseudomonadota</taxon>
        <taxon>Gammaproteobacteria</taxon>
        <taxon>Vibrionales</taxon>
        <taxon>Vibrionaceae</taxon>
        <taxon>Vibrio</taxon>
    </lineage>
</organism>
<keyword evidence="1" id="KW-0812">Transmembrane</keyword>
<evidence type="ECO:0000259" key="2">
    <source>
        <dbReference type="Pfam" id="PF18160"/>
    </source>
</evidence>
<sequence>MLSDSIWWTRQSRIKTERRLLNNAFHSQLILLWYSFYSVAISIYYLNSTPDATSNKYWLIYSILVLVVSVYINGFSFKERASLIKENYEELKALWIEAKAIEKNDGELKDISSRYEKSLSSCENHHPSDYLDALFSAYISAIDKSKIKPNPTRIQILKAIVNRIKRFSMLSAFYFLPIAITLFLNFDFITRNCLK</sequence>
<reference evidence="3 4" key="1">
    <citation type="submission" date="2021-02" db="EMBL/GenBank/DDBJ databases">
        <authorList>
            <person name="Park J.-S."/>
        </authorList>
    </citation>
    <scope>NUCLEOTIDE SEQUENCE [LARGE SCALE GENOMIC DNA]</scope>
    <source>
        <strain evidence="3 4">188UL20-2</strain>
    </source>
</reference>
<dbReference type="EMBL" id="JAFEUM010000005">
    <property type="protein sequence ID" value="MBM7037428.1"/>
    <property type="molecule type" value="Genomic_DNA"/>
</dbReference>
<proteinExistence type="predicted"/>
<keyword evidence="1" id="KW-0472">Membrane</keyword>
<feature type="transmembrane region" description="Helical" evidence="1">
    <location>
        <begin position="58"/>
        <end position="77"/>
    </location>
</feature>
<dbReference type="RefSeq" id="WP_205158957.1">
    <property type="nucleotide sequence ID" value="NZ_JAFEUM010000005.1"/>
</dbReference>
<keyword evidence="1" id="KW-1133">Transmembrane helix</keyword>
<protein>
    <submittedName>
        <fullName evidence="3">SLATT domain-containing protein</fullName>
    </submittedName>
</protein>
<feature type="transmembrane region" description="Helical" evidence="1">
    <location>
        <begin position="167"/>
        <end position="186"/>
    </location>
</feature>
<keyword evidence="4" id="KW-1185">Reference proteome</keyword>
<dbReference type="NCBIfam" id="NF033631">
    <property type="entry name" value="SLATT_5"/>
    <property type="match status" value="1"/>
</dbReference>
<dbReference type="Pfam" id="PF18160">
    <property type="entry name" value="SLATT_5"/>
    <property type="match status" value="1"/>
</dbReference>
<gene>
    <name evidence="3" type="ORF">JQC93_13515</name>
</gene>